<dbReference type="AlphaFoldDB" id="A0A6P3Y6G0"/>
<evidence type="ECO:0000256" key="2">
    <source>
        <dbReference type="ARBA" id="ARBA00024195"/>
    </source>
</evidence>
<reference evidence="7 8" key="1">
    <citation type="submission" date="2025-04" db="UniProtKB">
        <authorList>
            <consortium name="RefSeq"/>
        </authorList>
    </citation>
    <scope>IDENTIFICATION</scope>
</reference>
<dbReference type="Pfam" id="PF18399">
    <property type="entry name" value="CLIP_SPH_Scar"/>
    <property type="match status" value="1"/>
</dbReference>
<keyword evidence="4" id="KW-0732">Signal</keyword>
<evidence type="ECO:0000256" key="1">
    <source>
        <dbReference type="ARBA" id="ARBA00023157"/>
    </source>
</evidence>
<dbReference type="SMART" id="SM00020">
    <property type="entry name" value="Tryp_SPc"/>
    <property type="match status" value="1"/>
</dbReference>
<feature type="chain" id="PRO_5044646827" evidence="4">
    <location>
        <begin position="21"/>
        <end position="778"/>
    </location>
</feature>
<dbReference type="CTD" id="35505"/>
<dbReference type="PROSITE" id="PS50240">
    <property type="entry name" value="TRYPSIN_DOM"/>
    <property type="match status" value="1"/>
</dbReference>
<feature type="compositionally biased region" description="Low complexity" evidence="3">
    <location>
        <begin position="397"/>
        <end position="407"/>
    </location>
</feature>
<feature type="domain" description="Peptidase S1" evidence="5">
    <location>
        <begin position="498"/>
        <end position="740"/>
    </location>
</feature>
<dbReference type="GO" id="GO:0004252">
    <property type="term" value="F:serine-type endopeptidase activity"/>
    <property type="evidence" value="ECO:0007669"/>
    <property type="project" value="InterPro"/>
</dbReference>
<dbReference type="Proteomes" id="UP000515204">
    <property type="component" value="Unplaced"/>
</dbReference>
<proteinExistence type="inferred from homology"/>
<dbReference type="GeneID" id="106750091"/>
<dbReference type="CDD" id="cd00190">
    <property type="entry name" value="Tryp_SPc"/>
    <property type="match status" value="1"/>
</dbReference>
<feature type="region of interest" description="Disordered" evidence="3">
    <location>
        <begin position="78"/>
        <end position="99"/>
    </location>
</feature>
<dbReference type="InterPro" id="IPR043504">
    <property type="entry name" value="Peptidase_S1_PA_chymotrypsin"/>
</dbReference>
<dbReference type="InterPro" id="IPR001254">
    <property type="entry name" value="Trypsin_dom"/>
</dbReference>
<feature type="signal peptide" evidence="4">
    <location>
        <begin position="1"/>
        <end position="20"/>
    </location>
</feature>
<gene>
    <name evidence="7 8 9" type="primary">LOC106750091</name>
</gene>
<dbReference type="InterPro" id="IPR001314">
    <property type="entry name" value="Peptidase_S1A"/>
</dbReference>
<dbReference type="PRINTS" id="PR00722">
    <property type="entry name" value="CHYMOTRYPSIN"/>
</dbReference>
<evidence type="ECO:0000313" key="7">
    <source>
        <dbReference type="RefSeq" id="XP_014485658.1"/>
    </source>
</evidence>
<dbReference type="InterPro" id="IPR009003">
    <property type="entry name" value="Peptidase_S1_PA"/>
</dbReference>
<dbReference type="PANTHER" id="PTHR24256">
    <property type="entry name" value="TRYPTASE-RELATED"/>
    <property type="match status" value="1"/>
</dbReference>
<organism evidence="6 8">
    <name type="scientific">Dinoponera quadriceps</name>
    <name type="common">South American ant</name>
    <dbReference type="NCBI Taxonomy" id="609295"/>
    <lineage>
        <taxon>Eukaryota</taxon>
        <taxon>Metazoa</taxon>
        <taxon>Ecdysozoa</taxon>
        <taxon>Arthropoda</taxon>
        <taxon>Hexapoda</taxon>
        <taxon>Insecta</taxon>
        <taxon>Pterygota</taxon>
        <taxon>Neoptera</taxon>
        <taxon>Endopterygota</taxon>
        <taxon>Hymenoptera</taxon>
        <taxon>Apocrita</taxon>
        <taxon>Aculeata</taxon>
        <taxon>Formicoidea</taxon>
        <taxon>Formicidae</taxon>
        <taxon>Ponerinae</taxon>
        <taxon>Ponerini</taxon>
        <taxon>Dinoponera</taxon>
    </lineage>
</organism>
<feature type="region of interest" description="Disordered" evidence="3">
    <location>
        <begin position="469"/>
        <end position="489"/>
    </location>
</feature>
<evidence type="ECO:0000313" key="9">
    <source>
        <dbReference type="RefSeq" id="XP_014485661.1"/>
    </source>
</evidence>
<keyword evidence="6" id="KW-1185">Reference proteome</keyword>
<dbReference type="RefSeq" id="XP_014485658.1">
    <property type="nucleotide sequence ID" value="XM_014630172.1"/>
</dbReference>
<evidence type="ECO:0000313" key="8">
    <source>
        <dbReference type="RefSeq" id="XP_014485659.1"/>
    </source>
</evidence>
<evidence type="ECO:0000259" key="5">
    <source>
        <dbReference type="PROSITE" id="PS50240"/>
    </source>
</evidence>
<keyword evidence="1" id="KW-1015">Disulfide bond</keyword>
<dbReference type="Pfam" id="PF00089">
    <property type="entry name" value="Trypsin"/>
    <property type="match status" value="1"/>
</dbReference>
<dbReference type="InterPro" id="IPR040973">
    <property type="entry name" value="CLIP_SPH_Scar"/>
</dbReference>
<feature type="region of interest" description="Disordered" evidence="3">
    <location>
        <begin position="391"/>
        <end position="410"/>
    </location>
</feature>
<dbReference type="KEGG" id="dqu:106750091"/>
<feature type="region of interest" description="Disordered" evidence="3">
    <location>
        <begin position="222"/>
        <end position="252"/>
    </location>
</feature>
<dbReference type="RefSeq" id="XP_014485661.1">
    <property type="nucleotide sequence ID" value="XM_014630175.1"/>
</dbReference>
<name>A0A6P3Y6G0_DINQU</name>
<evidence type="ECO:0000256" key="3">
    <source>
        <dbReference type="SAM" id="MobiDB-lite"/>
    </source>
</evidence>
<sequence length="778" mass="85749">MRPLLEMLLVVVALATHTRGLPYGELPHQLQPQEQVVYYGDDGVPRVQGNILPNYKENVVPGQISQAPFNWDQSQQSAFAGYETHAPSESQQQQQQQHNPDYVYQPDQTLQTYPNSLNDLTITCSGQDEVCVSKSLCVDGYVHHLKQGFTRPGQVQECKLSSETCCTVRYDVNNSPYDEQYNTVLKDDRYNHQYPEPSLENDQKYVQYGEDNQADAVQVNPPLGGNEAELQSGTNDGYAIDSVGQPHDNVKAPEEVPLDYNQVSGSSPREQFQEGSVIDSEPVAPAANPAANPAIFQFPIQSGCAAALLCVEEQYCTLEGVISPEPVALTSKQLLRRVPLSSCRNQETGVIGKCCRDPNYVDPWPTGNLPANYTGGFDEQGFPTFLNIEKVPPPTKKPQQPTKTIPKPVRPPVVQPPQFQEQHPTNVVPLVPEDSNVPTPHVLPVPTQVVPEVPIVANTPEPFTKKPYYSDSSDQQPTAVVPQVPSNPCGVRNYDQRPTGFRETDAAFAEIPWQAMVLWSPERKILCSGALVAPNAVLTAASCVSRYSPDEISVKLGEWKLGFEVEQEEPLPFEIINVQTIRYHPGYIEGLFSNDTAMLILEHPASFNLHINTLCLPEDYQVQETSRCIVTGWGKSILQAHYAGAIMHMVDVDLLSREVCQSRVLNAESPISIANDVICGKARDENNMCQADVGGPLACYDGNGAYHIAGIYSQDTGCLPTNQVATFAPIDLLWVKQSMHFSSGPEAKIDVAPTSYVDDGYDYRKSNLPAGNQYLPPV</sequence>
<protein>
    <submittedName>
        <fullName evidence="7 8">Uncharacterized protein LOC106750091</fullName>
    </submittedName>
</protein>
<dbReference type="RefSeq" id="XP_014485659.1">
    <property type="nucleotide sequence ID" value="XM_014630173.1"/>
</dbReference>
<dbReference type="Gene3D" id="2.40.10.10">
    <property type="entry name" value="Trypsin-like serine proteases"/>
    <property type="match status" value="2"/>
</dbReference>
<evidence type="ECO:0000313" key="6">
    <source>
        <dbReference type="Proteomes" id="UP000515204"/>
    </source>
</evidence>
<dbReference type="OrthoDB" id="10064156at2759"/>
<dbReference type="GO" id="GO:0006508">
    <property type="term" value="P:proteolysis"/>
    <property type="evidence" value="ECO:0007669"/>
    <property type="project" value="InterPro"/>
</dbReference>
<comment type="similarity">
    <text evidence="2">Belongs to the peptidase S1 family. CLIP subfamily.</text>
</comment>
<evidence type="ECO:0000256" key="4">
    <source>
        <dbReference type="SAM" id="SignalP"/>
    </source>
</evidence>
<dbReference type="InterPro" id="IPR051487">
    <property type="entry name" value="Ser/Thr_Proteases_Immune/Dev"/>
</dbReference>
<dbReference type="SUPFAM" id="SSF50494">
    <property type="entry name" value="Trypsin-like serine proteases"/>
    <property type="match status" value="1"/>
</dbReference>
<accession>A0A6P3Y6G0</accession>